<dbReference type="AlphaFoldDB" id="A0A6J6GNM9"/>
<evidence type="ECO:0000313" key="1">
    <source>
        <dbReference type="EMBL" id="CAB4598408.1"/>
    </source>
</evidence>
<dbReference type="SUPFAM" id="SSF159275">
    <property type="entry name" value="PA1994-like"/>
    <property type="match status" value="1"/>
</dbReference>
<gene>
    <name evidence="1" type="ORF">UFOPK1722_02052</name>
</gene>
<dbReference type="EMBL" id="CAEZTS010000271">
    <property type="protein sequence ID" value="CAB4598408.1"/>
    <property type="molecule type" value="Genomic_DNA"/>
</dbReference>
<organism evidence="1">
    <name type="scientific">freshwater metagenome</name>
    <dbReference type="NCBI Taxonomy" id="449393"/>
    <lineage>
        <taxon>unclassified sequences</taxon>
        <taxon>metagenomes</taxon>
        <taxon>ecological metagenomes</taxon>
    </lineage>
</organism>
<dbReference type="Pfam" id="PF06475">
    <property type="entry name" value="Glycolipid_bind"/>
    <property type="match status" value="1"/>
</dbReference>
<proteinExistence type="predicted"/>
<protein>
    <submittedName>
        <fullName evidence="1">Unannotated protein</fullName>
    </submittedName>
</protein>
<accession>A0A6J6GNM9</accession>
<name>A0A6J6GNM9_9ZZZZ</name>
<reference evidence="1" key="1">
    <citation type="submission" date="2020-05" db="EMBL/GenBank/DDBJ databases">
        <authorList>
            <person name="Chiriac C."/>
            <person name="Salcher M."/>
            <person name="Ghai R."/>
            <person name="Kavagutti S V."/>
        </authorList>
    </citation>
    <scope>NUCLEOTIDE SEQUENCE</scope>
</reference>
<dbReference type="InterPro" id="IPR009467">
    <property type="entry name" value="Glycolipid-bd_prot_put"/>
</dbReference>
<sequence length="214" mass="24086">MGINPPAMPTTVPPRWHTRGVESTSYAHLPQSGFTARWAGRVGDLDTFEELSVSLENEAWTVDGRVTVPSTNHGDVQYVLRFSATWQPQQMLLFRDMDEPDLWLANDGRGKWGEVNGSVRRDLGGCVDIDLRCSPFTRTMAIRRLGSHIGSSVDVHSVVVDPETLDVTRARLNYTRLGERLWSVHRDDDLPAHEFMVDEYGLPLDIDGHFTRVG</sequence>